<dbReference type="KEGG" id="phr:C6569_09200"/>
<keyword evidence="3" id="KW-0067">ATP-binding</keyword>
<dbReference type="InterPro" id="IPR045864">
    <property type="entry name" value="aa-tRNA-synth_II/BPL/LPL"/>
</dbReference>
<evidence type="ECO:0000256" key="5">
    <source>
        <dbReference type="ARBA" id="ARBA00024227"/>
    </source>
</evidence>
<keyword evidence="9" id="KW-1185">Reference proteome</keyword>
<reference evidence="8 9" key="1">
    <citation type="submission" date="2018-03" db="EMBL/GenBank/DDBJ databases">
        <title>Genome sequencing of Phreatobacter sp.</title>
        <authorList>
            <person name="Kim S.-J."/>
            <person name="Heo J."/>
            <person name="Kwon S.-W."/>
        </authorList>
    </citation>
    <scope>NUCLEOTIDE SEQUENCE [LARGE SCALE GENOMIC DNA]</scope>
    <source>
        <strain evidence="8 9">S-12</strain>
    </source>
</reference>
<evidence type="ECO:0000256" key="2">
    <source>
        <dbReference type="ARBA" id="ARBA00022741"/>
    </source>
</evidence>
<dbReference type="Gene3D" id="3.30.930.10">
    <property type="entry name" value="Bira Bifunctional Protein, Domain 2"/>
    <property type="match status" value="1"/>
</dbReference>
<dbReference type="EC" id="6.3.4.15" evidence="5"/>
<comment type="catalytic activity">
    <reaction evidence="6">
        <text>biotin + L-lysyl-[protein] + ATP = N(6)-biotinyl-L-lysyl-[protein] + AMP + diphosphate + H(+)</text>
        <dbReference type="Rhea" id="RHEA:11756"/>
        <dbReference type="Rhea" id="RHEA-COMP:9752"/>
        <dbReference type="Rhea" id="RHEA-COMP:10505"/>
        <dbReference type="ChEBI" id="CHEBI:15378"/>
        <dbReference type="ChEBI" id="CHEBI:29969"/>
        <dbReference type="ChEBI" id="CHEBI:30616"/>
        <dbReference type="ChEBI" id="CHEBI:33019"/>
        <dbReference type="ChEBI" id="CHEBI:57586"/>
        <dbReference type="ChEBI" id="CHEBI:83144"/>
        <dbReference type="ChEBI" id="CHEBI:456215"/>
        <dbReference type="EC" id="6.3.4.15"/>
    </reaction>
</comment>
<protein>
    <recommendedName>
        <fullName evidence="5">biotin--[biotin carboxyl-carrier protein] ligase</fullName>
        <ecNumber evidence="5">6.3.4.15</ecNumber>
    </recommendedName>
</protein>
<evidence type="ECO:0000256" key="1">
    <source>
        <dbReference type="ARBA" id="ARBA00022598"/>
    </source>
</evidence>
<evidence type="ECO:0000313" key="9">
    <source>
        <dbReference type="Proteomes" id="UP000237889"/>
    </source>
</evidence>
<dbReference type="Pfam" id="PF03099">
    <property type="entry name" value="BPL_LplA_LipB"/>
    <property type="match status" value="1"/>
</dbReference>
<dbReference type="Pfam" id="PF02237">
    <property type="entry name" value="BPL_C"/>
    <property type="match status" value="1"/>
</dbReference>
<dbReference type="SUPFAM" id="SSF50037">
    <property type="entry name" value="C-terminal domain of transcriptional repressors"/>
    <property type="match status" value="1"/>
</dbReference>
<dbReference type="AlphaFoldDB" id="A0A2S0NBA0"/>
<gene>
    <name evidence="8" type="ORF">C6569_09200</name>
</gene>
<evidence type="ECO:0000256" key="3">
    <source>
        <dbReference type="ARBA" id="ARBA00022840"/>
    </source>
</evidence>
<dbReference type="CDD" id="cd16442">
    <property type="entry name" value="BPL"/>
    <property type="match status" value="1"/>
</dbReference>
<dbReference type="GO" id="GO:0005737">
    <property type="term" value="C:cytoplasm"/>
    <property type="evidence" value="ECO:0007669"/>
    <property type="project" value="TreeGrafter"/>
</dbReference>
<dbReference type="InterPro" id="IPR004408">
    <property type="entry name" value="Biotin_CoA_COase_ligase"/>
</dbReference>
<dbReference type="PANTHER" id="PTHR12835:SF5">
    <property type="entry name" value="BIOTIN--PROTEIN LIGASE"/>
    <property type="match status" value="1"/>
</dbReference>
<dbReference type="GO" id="GO:0004077">
    <property type="term" value="F:biotin--[biotin carboxyl-carrier protein] ligase activity"/>
    <property type="evidence" value="ECO:0007669"/>
    <property type="project" value="UniProtKB-EC"/>
</dbReference>
<organism evidence="8 9">
    <name type="scientific">Phreatobacter cathodiphilus</name>
    <dbReference type="NCBI Taxonomy" id="1868589"/>
    <lineage>
        <taxon>Bacteria</taxon>
        <taxon>Pseudomonadati</taxon>
        <taxon>Pseudomonadota</taxon>
        <taxon>Alphaproteobacteria</taxon>
        <taxon>Hyphomicrobiales</taxon>
        <taxon>Phreatobacteraceae</taxon>
        <taxon>Phreatobacter</taxon>
    </lineage>
</organism>
<dbReference type="OrthoDB" id="9807064at2"/>
<dbReference type="SUPFAM" id="SSF55681">
    <property type="entry name" value="Class II aaRS and biotin synthetases"/>
    <property type="match status" value="1"/>
</dbReference>
<dbReference type="InterPro" id="IPR008988">
    <property type="entry name" value="Transcriptional_repressor_C"/>
</dbReference>
<dbReference type="PROSITE" id="PS51733">
    <property type="entry name" value="BPL_LPL_CATALYTIC"/>
    <property type="match status" value="1"/>
</dbReference>
<feature type="domain" description="BPL/LPL catalytic" evidence="7">
    <location>
        <begin position="14"/>
        <end position="191"/>
    </location>
</feature>
<dbReference type="NCBIfam" id="TIGR00121">
    <property type="entry name" value="birA_ligase"/>
    <property type="match status" value="1"/>
</dbReference>
<evidence type="ECO:0000313" key="8">
    <source>
        <dbReference type="EMBL" id="AVO45223.1"/>
    </source>
</evidence>
<accession>A0A2S0NBA0</accession>
<evidence type="ECO:0000256" key="4">
    <source>
        <dbReference type="ARBA" id="ARBA00023267"/>
    </source>
</evidence>
<dbReference type="InterPro" id="IPR004143">
    <property type="entry name" value="BPL_LPL_catalytic"/>
</dbReference>
<dbReference type="InterPro" id="IPR003142">
    <property type="entry name" value="BPL_C"/>
</dbReference>
<evidence type="ECO:0000256" key="6">
    <source>
        <dbReference type="ARBA" id="ARBA00047846"/>
    </source>
</evidence>
<dbReference type="Proteomes" id="UP000237889">
    <property type="component" value="Chromosome"/>
</dbReference>
<keyword evidence="4" id="KW-0092">Biotin</keyword>
<dbReference type="PANTHER" id="PTHR12835">
    <property type="entry name" value="BIOTIN PROTEIN LIGASE"/>
    <property type="match status" value="1"/>
</dbReference>
<sequence>MQDVVLTLSETAQAAGFQLVHLAEVGSTNAEALARGAAGETQPTWVVADRQTAGKGRWGRSWTGFDGNLFATLLLTDPAPAARIAELCFVSALALDDALLTLAPDLESRFKVKWPNDALLDGAKVSGTLIEATTRGATTQVAIGIGVNVAHHPGDMPYPTQSLNGAGIAVDRDQVFAALSRSMVTALAIWRRGQGFNAIRAGWLARAHNLGGPMVAKSGDRRIEGVFVGLDAEGRLLLDTPDGREMITVGEVVPALAGTVH</sequence>
<evidence type="ECO:0000259" key="7">
    <source>
        <dbReference type="PROSITE" id="PS51733"/>
    </source>
</evidence>
<dbReference type="Gene3D" id="2.30.30.100">
    <property type="match status" value="1"/>
</dbReference>
<keyword evidence="2" id="KW-0547">Nucleotide-binding</keyword>
<dbReference type="GO" id="GO:0005524">
    <property type="term" value="F:ATP binding"/>
    <property type="evidence" value="ECO:0007669"/>
    <property type="project" value="UniProtKB-KW"/>
</dbReference>
<name>A0A2S0NBA0_9HYPH</name>
<proteinExistence type="predicted"/>
<dbReference type="EMBL" id="CP027668">
    <property type="protein sequence ID" value="AVO45223.1"/>
    <property type="molecule type" value="Genomic_DNA"/>
</dbReference>
<keyword evidence="1 8" id="KW-0436">Ligase</keyword>